<keyword evidence="4" id="KW-1185">Reference proteome</keyword>
<comment type="caution">
    <text evidence="3">The sequence shown here is derived from an EMBL/GenBank/DDBJ whole genome shotgun (WGS) entry which is preliminary data.</text>
</comment>
<dbReference type="EMBL" id="BMUE01000004">
    <property type="protein sequence ID" value="GGW47748.1"/>
    <property type="molecule type" value="Genomic_DNA"/>
</dbReference>
<evidence type="ECO:0000313" key="4">
    <source>
        <dbReference type="Proteomes" id="UP000620224"/>
    </source>
</evidence>
<proteinExistence type="predicted"/>
<dbReference type="RefSeq" id="WP_190015383.1">
    <property type="nucleotide sequence ID" value="NZ_BMUE01000004.1"/>
</dbReference>
<accession>A0A918J5B1</accession>
<feature type="chain" id="PRO_5037680580" description="Lipoprotein" evidence="2">
    <location>
        <begin position="23"/>
        <end position="172"/>
    </location>
</feature>
<evidence type="ECO:0000313" key="3">
    <source>
        <dbReference type="EMBL" id="GGW47748.1"/>
    </source>
</evidence>
<dbReference type="PROSITE" id="PS51257">
    <property type="entry name" value="PROKAR_LIPOPROTEIN"/>
    <property type="match status" value="1"/>
</dbReference>
<reference evidence="3" key="1">
    <citation type="journal article" date="2014" name="Int. J. Syst. Evol. Microbiol.">
        <title>Complete genome sequence of Corynebacterium casei LMG S-19264T (=DSM 44701T), isolated from a smear-ripened cheese.</title>
        <authorList>
            <consortium name="US DOE Joint Genome Institute (JGI-PGF)"/>
            <person name="Walter F."/>
            <person name="Albersmeier A."/>
            <person name="Kalinowski J."/>
            <person name="Ruckert C."/>
        </authorList>
    </citation>
    <scope>NUCLEOTIDE SEQUENCE</scope>
    <source>
        <strain evidence="3">JCM 4490</strain>
    </source>
</reference>
<evidence type="ECO:0008006" key="5">
    <source>
        <dbReference type="Google" id="ProtNLM"/>
    </source>
</evidence>
<keyword evidence="2" id="KW-0732">Signal</keyword>
<name>A0A918J5B1_9ACTN</name>
<evidence type="ECO:0000256" key="2">
    <source>
        <dbReference type="SAM" id="SignalP"/>
    </source>
</evidence>
<evidence type="ECO:0000256" key="1">
    <source>
        <dbReference type="SAM" id="MobiDB-lite"/>
    </source>
</evidence>
<reference evidence="3" key="2">
    <citation type="submission" date="2020-09" db="EMBL/GenBank/DDBJ databases">
        <authorList>
            <person name="Sun Q."/>
            <person name="Ohkuma M."/>
        </authorList>
    </citation>
    <scope>NUCLEOTIDE SEQUENCE</scope>
    <source>
        <strain evidence="3">JCM 4490</strain>
    </source>
</reference>
<feature type="region of interest" description="Disordered" evidence="1">
    <location>
        <begin position="67"/>
        <end position="92"/>
    </location>
</feature>
<dbReference type="Proteomes" id="UP000620224">
    <property type="component" value="Unassembled WGS sequence"/>
</dbReference>
<dbReference type="AlphaFoldDB" id="A0A918J5B1"/>
<sequence length="172" mass="16549">MARHWTRGAAGAVLALAGVVAAAGCSNDSGSPSGNSSKAASAASKAASAASSAASSLASQGSDALASASAEAKRKLDEAKGGVQAKDDVTLGTPAVGGDGKATAKVTAKNTADSGKSFAVQVNFTDTSGNLLDVVVVNIKDVAAGASGEGTATSHRKLTGQVRTAVGTALRY</sequence>
<protein>
    <recommendedName>
        <fullName evidence="5">Lipoprotein</fullName>
    </recommendedName>
</protein>
<feature type="compositionally biased region" description="Basic and acidic residues" evidence="1">
    <location>
        <begin position="71"/>
        <end position="89"/>
    </location>
</feature>
<gene>
    <name evidence="3" type="ORF">GCM10010503_25840</name>
</gene>
<feature type="signal peptide" evidence="2">
    <location>
        <begin position="1"/>
        <end position="22"/>
    </location>
</feature>
<organism evidence="3 4">
    <name type="scientific">Streptomyces lucensis JCM 4490</name>
    <dbReference type="NCBI Taxonomy" id="1306176"/>
    <lineage>
        <taxon>Bacteria</taxon>
        <taxon>Bacillati</taxon>
        <taxon>Actinomycetota</taxon>
        <taxon>Actinomycetes</taxon>
        <taxon>Kitasatosporales</taxon>
        <taxon>Streptomycetaceae</taxon>
        <taxon>Streptomyces</taxon>
    </lineage>
</organism>